<name>A0ABV1SMG8_9RHOB</name>
<dbReference type="Proteomes" id="UP001438953">
    <property type="component" value="Unassembled WGS sequence"/>
</dbReference>
<keyword evidence="1" id="KW-1133">Transmembrane helix</keyword>
<gene>
    <name evidence="2" type="ORF">VSX56_20390</name>
</gene>
<dbReference type="RefSeq" id="WP_350939358.1">
    <property type="nucleotide sequence ID" value="NZ_JAYWLC010000059.1"/>
</dbReference>
<feature type="transmembrane region" description="Helical" evidence="1">
    <location>
        <begin position="21"/>
        <end position="41"/>
    </location>
</feature>
<feature type="transmembrane region" description="Helical" evidence="1">
    <location>
        <begin position="47"/>
        <end position="73"/>
    </location>
</feature>
<reference evidence="2 3" key="1">
    <citation type="submission" date="2024-06" db="EMBL/GenBank/DDBJ databases">
        <title>Thioclava kandeliae sp. nov. from a rhizosphere soil sample of Kandelia candel in a mangrove.</title>
        <authorList>
            <person name="Mu T."/>
        </authorList>
    </citation>
    <scope>NUCLEOTIDE SEQUENCE [LARGE SCALE GENOMIC DNA]</scope>
    <source>
        <strain evidence="2 3">CPCC 100088</strain>
    </source>
</reference>
<keyword evidence="3" id="KW-1185">Reference proteome</keyword>
<evidence type="ECO:0000313" key="2">
    <source>
        <dbReference type="EMBL" id="MER5174093.1"/>
    </source>
</evidence>
<keyword evidence="1" id="KW-0812">Transmembrane</keyword>
<keyword evidence="1" id="KW-0472">Membrane</keyword>
<organism evidence="2 3">
    <name type="scientific">Thioclava kandeliae</name>
    <dbReference type="NCBI Taxonomy" id="3070818"/>
    <lineage>
        <taxon>Bacteria</taxon>
        <taxon>Pseudomonadati</taxon>
        <taxon>Pseudomonadota</taxon>
        <taxon>Alphaproteobacteria</taxon>
        <taxon>Rhodobacterales</taxon>
        <taxon>Paracoccaceae</taxon>
        <taxon>Thioclava</taxon>
    </lineage>
</organism>
<comment type="caution">
    <text evidence="2">The sequence shown here is derived from an EMBL/GenBank/DDBJ whole genome shotgun (WGS) entry which is preliminary data.</text>
</comment>
<evidence type="ECO:0000313" key="3">
    <source>
        <dbReference type="Proteomes" id="UP001438953"/>
    </source>
</evidence>
<protein>
    <recommendedName>
        <fullName evidence="4">Sulfite exporter TauE/SafE family protein</fullName>
    </recommendedName>
</protein>
<accession>A0ABV1SMG8</accession>
<sequence length="106" mass="11410">MQHRYLPHIKLAYQALKLPSLFAMMGILSGSASVGTQVLYATNAGTLIVSALFFVIFPAVLIAIPSISLGILFTRQMKLQKSKCKNVVWCFAAGAGFFLGMHCTGA</sequence>
<proteinExistence type="predicted"/>
<evidence type="ECO:0008006" key="4">
    <source>
        <dbReference type="Google" id="ProtNLM"/>
    </source>
</evidence>
<dbReference type="EMBL" id="JAYWLC010000059">
    <property type="protein sequence ID" value="MER5174093.1"/>
    <property type="molecule type" value="Genomic_DNA"/>
</dbReference>
<evidence type="ECO:0000256" key="1">
    <source>
        <dbReference type="SAM" id="Phobius"/>
    </source>
</evidence>